<feature type="transmembrane region" description="Helical" evidence="2">
    <location>
        <begin position="12"/>
        <end position="31"/>
    </location>
</feature>
<gene>
    <name evidence="4" type="ORF">DGYR_LOCUS5493</name>
</gene>
<protein>
    <recommendedName>
        <fullName evidence="3">Major facilitator superfamily (MFS) profile domain-containing protein</fullName>
    </recommendedName>
</protein>
<dbReference type="EMBL" id="CAJFCJ010000007">
    <property type="protein sequence ID" value="CAD5116911.1"/>
    <property type="molecule type" value="Genomic_DNA"/>
</dbReference>
<feature type="transmembrane region" description="Helical" evidence="2">
    <location>
        <begin position="51"/>
        <end position="72"/>
    </location>
</feature>
<organism evidence="4 5">
    <name type="scientific">Dimorphilus gyrociliatus</name>
    <dbReference type="NCBI Taxonomy" id="2664684"/>
    <lineage>
        <taxon>Eukaryota</taxon>
        <taxon>Metazoa</taxon>
        <taxon>Spiralia</taxon>
        <taxon>Lophotrochozoa</taxon>
        <taxon>Annelida</taxon>
        <taxon>Polychaeta</taxon>
        <taxon>Polychaeta incertae sedis</taxon>
        <taxon>Dinophilidae</taxon>
        <taxon>Dimorphilus</taxon>
    </lineage>
</organism>
<feature type="transmembrane region" description="Helical" evidence="2">
    <location>
        <begin position="412"/>
        <end position="433"/>
    </location>
</feature>
<keyword evidence="2" id="KW-0812">Transmembrane</keyword>
<evidence type="ECO:0000313" key="4">
    <source>
        <dbReference type="EMBL" id="CAD5116911.1"/>
    </source>
</evidence>
<dbReference type="CDD" id="cd17352">
    <property type="entry name" value="MFS_MCT_SLC16"/>
    <property type="match status" value="1"/>
</dbReference>
<feature type="transmembrane region" description="Helical" evidence="2">
    <location>
        <begin position="323"/>
        <end position="343"/>
    </location>
</feature>
<feature type="transmembrane region" description="Helical" evidence="2">
    <location>
        <begin position="387"/>
        <end position="406"/>
    </location>
</feature>
<evidence type="ECO:0000256" key="1">
    <source>
        <dbReference type="ARBA" id="ARBA00004141"/>
    </source>
</evidence>
<keyword evidence="2" id="KW-0472">Membrane</keyword>
<keyword evidence="2" id="KW-1133">Transmembrane helix</keyword>
<sequence>MTAKAETKPLDGGWGWIVVLAAFVILAVAIGNTYTFGVLIPPLREAFHKSYFKISLIGSIQPFLVYLTGVFAGPLLKWYGWRKVTIFGALLSTAGFCASATVNSLYYLYFTYGVLTGVGNGLMYVTSMVCVQHYFDKYRALATGMAVSGGGIGLLVFAMFIPVLKDRVGWRYTFLCIAAIVFVNGVVWGAFYRPLQNVDDEEKNKKERAPLISSQQSSYSSVKSDVIRVSIAEESGCGCWGIFSELFDLSLFMNGGFILLSMAITCFNFGYHVPYTFTTPRANKGLGIPEKKADVLIALMGISNVVARLCFGWIADHSQNIRFYMTGVCIFGVGLVSCLIFLFNSFKLLIVYSIIFGAFSGSFVALFPVVIVDLFGIEKVSQSIGQAMAVGSFAFLVAGPLCGWIIDTTKSYDAPFLVVGGACIFGSILYFCIKCFHKSKESTQVHSKRTQRKHYVSESIS</sequence>
<feature type="domain" description="Major facilitator superfamily (MFS) profile" evidence="3">
    <location>
        <begin position="17"/>
        <end position="438"/>
    </location>
</feature>
<dbReference type="Pfam" id="PF07690">
    <property type="entry name" value="MFS_1"/>
    <property type="match status" value="1"/>
</dbReference>
<feature type="transmembrane region" description="Helical" evidence="2">
    <location>
        <begin position="293"/>
        <end position="311"/>
    </location>
</feature>
<proteinExistence type="predicted"/>
<dbReference type="InterPro" id="IPR011701">
    <property type="entry name" value="MFS"/>
</dbReference>
<feature type="transmembrane region" description="Helical" evidence="2">
    <location>
        <begin position="143"/>
        <end position="164"/>
    </location>
</feature>
<feature type="transmembrane region" description="Helical" evidence="2">
    <location>
        <begin position="170"/>
        <end position="191"/>
    </location>
</feature>
<keyword evidence="5" id="KW-1185">Reference proteome</keyword>
<comment type="caution">
    <text evidence="4">The sequence shown here is derived from an EMBL/GenBank/DDBJ whole genome shotgun (WGS) entry which is preliminary data.</text>
</comment>
<evidence type="ECO:0000313" key="5">
    <source>
        <dbReference type="Proteomes" id="UP000549394"/>
    </source>
</evidence>
<dbReference type="Proteomes" id="UP000549394">
    <property type="component" value="Unassembled WGS sequence"/>
</dbReference>
<dbReference type="Gene3D" id="1.20.1250.20">
    <property type="entry name" value="MFS general substrate transporter like domains"/>
    <property type="match status" value="2"/>
</dbReference>
<evidence type="ECO:0000259" key="3">
    <source>
        <dbReference type="PROSITE" id="PS50850"/>
    </source>
</evidence>
<dbReference type="PANTHER" id="PTHR11360:SF284">
    <property type="entry name" value="EG:103B4.3 PROTEIN-RELATED"/>
    <property type="match status" value="1"/>
</dbReference>
<dbReference type="InterPro" id="IPR020846">
    <property type="entry name" value="MFS_dom"/>
</dbReference>
<dbReference type="AlphaFoldDB" id="A0A7I8VKY9"/>
<reference evidence="4 5" key="1">
    <citation type="submission" date="2020-08" db="EMBL/GenBank/DDBJ databases">
        <authorList>
            <person name="Hejnol A."/>
        </authorList>
    </citation>
    <scope>NUCLEOTIDE SEQUENCE [LARGE SCALE GENOMIC DNA]</scope>
</reference>
<feature type="transmembrane region" description="Helical" evidence="2">
    <location>
        <begin position="349"/>
        <end position="375"/>
    </location>
</feature>
<comment type="subcellular location">
    <subcellularLocation>
        <location evidence="1">Membrane</location>
        <topology evidence="1">Multi-pass membrane protein</topology>
    </subcellularLocation>
</comment>
<dbReference type="InterPro" id="IPR050327">
    <property type="entry name" value="Proton-linked_MCT"/>
</dbReference>
<dbReference type="OrthoDB" id="10060767at2759"/>
<dbReference type="GO" id="GO:0008028">
    <property type="term" value="F:monocarboxylic acid transmembrane transporter activity"/>
    <property type="evidence" value="ECO:0007669"/>
    <property type="project" value="TreeGrafter"/>
</dbReference>
<dbReference type="PROSITE" id="PS50850">
    <property type="entry name" value="MFS"/>
    <property type="match status" value="1"/>
</dbReference>
<dbReference type="GO" id="GO:0016020">
    <property type="term" value="C:membrane"/>
    <property type="evidence" value="ECO:0007669"/>
    <property type="project" value="UniProtKB-SubCell"/>
</dbReference>
<dbReference type="SUPFAM" id="SSF103473">
    <property type="entry name" value="MFS general substrate transporter"/>
    <property type="match status" value="1"/>
</dbReference>
<feature type="transmembrane region" description="Helical" evidence="2">
    <location>
        <begin position="251"/>
        <end position="273"/>
    </location>
</feature>
<evidence type="ECO:0000256" key="2">
    <source>
        <dbReference type="SAM" id="Phobius"/>
    </source>
</evidence>
<feature type="transmembrane region" description="Helical" evidence="2">
    <location>
        <begin position="108"/>
        <end position="131"/>
    </location>
</feature>
<dbReference type="InterPro" id="IPR036259">
    <property type="entry name" value="MFS_trans_sf"/>
</dbReference>
<name>A0A7I8VKY9_9ANNE</name>
<accession>A0A7I8VKY9</accession>
<dbReference type="PANTHER" id="PTHR11360">
    <property type="entry name" value="MONOCARBOXYLATE TRANSPORTER"/>
    <property type="match status" value="1"/>
</dbReference>